<feature type="domain" description="Glycoside hydrolase family 5" evidence="5">
    <location>
        <begin position="71"/>
        <end position="338"/>
    </location>
</feature>
<evidence type="ECO:0000259" key="5">
    <source>
        <dbReference type="Pfam" id="PF00150"/>
    </source>
</evidence>
<dbReference type="PANTHER" id="PTHR34142:SF1">
    <property type="entry name" value="GLYCOSIDE HYDROLASE FAMILY 5 DOMAIN-CONTAINING PROTEIN"/>
    <property type="match status" value="1"/>
</dbReference>
<evidence type="ECO:0000256" key="4">
    <source>
        <dbReference type="SAM" id="SignalP"/>
    </source>
</evidence>
<proteinExistence type="inferred from homology"/>
<evidence type="ECO:0000256" key="3">
    <source>
        <dbReference type="RuleBase" id="RU361153"/>
    </source>
</evidence>
<evidence type="ECO:0000313" key="6">
    <source>
        <dbReference type="EMBL" id="MDC8773432.1"/>
    </source>
</evidence>
<dbReference type="Gene3D" id="3.20.20.80">
    <property type="entry name" value="Glycosidases"/>
    <property type="match status" value="1"/>
</dbReference>
<dbReference type="Pfam" id="PF00150">
    <property type="entry name" value="Cellulase"/>
    <property type="match status" value="1"/>
</dbReference>
<sequence length="370" mass="41453">MKFAKRRFLLALACLVGSSGLAFADGGASKHAQAWQNSPGWWNSTEDLPSFDLGASARQLPLVKVQGNKFVNEQGAVVVFRGVNMSDPDKLESQGQLSRAYFEAIQSWGANVVRIPVHPSAWQRRGKKGYLALLDQSVRWINELGMYVIVDWHSIGNLKSELFQNSSYATSKGETFDFFRTVAARYKGVHTVAMYEVFNEPTVFGGRLGVVSWADWKAINEEAITIIQAHNADAISLVAGFNWAYDLSPVAMAPIERKQVAYVSHPYPMKVAAPYEENWQRDWGFVADKYPVIATEIGYQLAGDKGAHIPVIDDGSYGPRITNYLGGKGISWVAWVFDPDWAPQLIKDWRYEPTLQGRHFRAVMLKENKQ</sequence>
<keyword evidence="7" id="KW-1185">Reference proteome</keyword>
<keyword evidence="4" id="KW-0732">Signal</keyword>
<comment type="caution">
    <text evidence="6">The sequence shown here is derived from an EMBL/GenBank/DDBJ whole genome shotgun (WGS) entry which is preliminary data.</text>
</comment>
<evidence type="ECO:0000256" key="2">
    <source>
        <dbReference type="ARBA" id="ARBA00023295"/>
    </source>
</evidence>
<dbReference type="InterPro" id="IPR001547">
    <property type="entry name" value="Glyco_hydro_5"/>
</dbReference>
<evidence type="ECO:0000256" key="1">
    <source>
        <dbReference type="ARBA" id="ARBA00022801"/>
    </source>
</evidence>
<name>A0ABT5KJ67_9BURK</name>
<dbReference type="PANTHER" id="PTHR34142">
    <property type="entry name" value="ENDO-BETA-1,4-GLUCANASE A"/>
    <property type="match status" value="1"/>
</dbReference>
<feature type="chain" id="PRO_5046271852" evidence="4">
    <location>
        <begin position="25"/>
        <end position="370"/>
    </location>
</feature>
<dbReference type="Proteomes" id="UP001221189">
    <property type="component" value="Unassembled WGS sequence"/>
</dbReference>
<accession>A0ABT5KJ67</accession>
<organism evidence="6 7">
    <name type="scientific">Roseateles albus</name>
    <dbReference type="NCBI Taxonomy" id="2987525"/>
    <lineage>
        <taxon>Bacteria</taxon>
        <taxon>Pseudomonadati</taxon>
        <taxon>Pseudomonadota</taxon>
        <taxon>Betaproteobacteria</taxon>
        <taxon>Burkholderiales</taxon>
        <taxon>Sphaerotilaceae</taxon>
        <taxon>Roseateles</taxon>
    </lineage>
</organism>
<dbReference type="SUPFAM" id="SSF51445">
    <property type="entry name" value="(Trans)glycosidases"/>
    <property type="match status" value="1"/>
</dbReference>
<reference evidence="6 7" key="1">
    <citation type="submission" date="2022-10" db="EMBL/GenBank/DDBJ databases">
        <title>Paucibacter sp. hw1 Genome sequencing.</title>
        <authorList>
            <person name="Park S."/>
        </authorList>
    </citation>
    <scope>NUCLEOTIDE SEQUENCE [LARGE SCALE GENOMIC DNA]</scope>
    <source>
        <strain evidence="7">hw1</strain>
    </source>
</reference>
<keyword evidence="1 3" id="KW-0378">Hydrolase</keyword>
<dbReference type="InterPro" id="IPR017853">
    <property type="entry name" value="GH"/>
</dbReference>
<feature type="signal peptide" evidence="4">
    <location>
        <begin position="1"/>
        <end position="24"/>
    </location>
</feature>
<dbReference type="EMBL" id="JAQQXT010000011">
    <property type="protein sequence ID" value="MDC8773432.1"/>
    <property type="molecule type" value="Genomic_DNA"/>
</dbReference>
<comment type="similarity">
    <text evidence="3">Belongs to the glycosyl hydrolase 5 (cellulase A) family.</text>
</comment>
<protein>
    <submittedName>
        <fullName evidence="6">Cellulase family glycosylhydrolase</fullName>
    </submittedName>
</protein>
<gene>
    <name evidence="6" type="ORF">PRZ03_17760</name>
</gene>
<evidence type="ECO:0000313" key="7">
    <source>
        <dbReference type="Proteomes" id="UP001221189"/>
    </source>
</evidence>
<dbReference type="RefSeq" id="WP_273601555.1">
    <property type="nucleotide sequence ID" value="NZ_JAQQXT010000011.1"/>
</dbReference>
<keyword evidence="2 3" id="KW-0326">Glycosidase</keyword>